<evidence type="ECO:0000313" key="4">
    <source>
        <dbReference type="Proteomes" id="UP000315295"/>
    </source>
</evidence>
<dbReference type="InterPro" id="IPR040974">
    <property type="entry name" value="Fn3_PAP"/>
</dbReference>
<dbReference type="AlphaFoldDB" id="A0A540K9E1"/>
<evidence type="ECO:0000256" key="1">
    <source>
        <dbReference type="SAM" id="SignalP"/>
    </source>
</evidence>
<proteinExistence type="predicted"/>
<organism evidence="3 4">
    <name type="scientific">Malus baccata</name>
    <name type="common">Siberian crab apple</name>
    <name type="synonym">Pyrus baccata</name>
    <dbReference type="NCBI Taxonomy" id="106549"/>
    <lineage>
        <taxon>Eukaryota</taxon>
        <taxon>Viridiplantae</taxon>
        <taxon>Streptophyta</taxon>
        <taxon>Embryophyta</taxon>
        <taxon>Tracheophyta</taxon>
        <taxon>Spermatophyta</taxon>
        <taxon>Magnoliopsida</taxon>
        <taxon>eudicotyledons</taxon>
        <taxon>Gunneridae</taxon>
        <taxon>Pentapetalae</taxon>
        <taxon>rosids</taxon>
        <taxon>fabids</taxon>
        <taxon>Rosales</taxon>
        <taxon>Rosaceae</taxon>
        <taxon>Amygdaloideae</taxon>
        <taxon>Maleae</taxon>
        <taxon>Malus</taxon>
    </lineage>
</organism>
<dbReference type="Proteomes" id="UP000315295">
    <property type="component" value="Unassembled WGS sequence"/>
</dbReference>
<evidence type="ECO:0000259" key="2">
    <source>
        <dbReference type="Pfam" id="PF17808"/>
    </source>
</evidence>
<comment type="caution">
    <text evidence="3">The sequence shown here is derived from an EMBL/GenBank/DDBJ whole genome shotgun (WGS) entry which is preliminary data.</text>
</comment>
<keyword evidence="4" id="KW-1185">Reference proteome</keyword>
<feature type="signal peptide" evidence="1">
    <location>
        <begin position="1"/>
        <end position="24"/>
    </location>
</feature>
<protein>
    <recommendedName>
        <fullName evidence="2">Purple acid phosphatase Fn3-like domain-containing protein</fullName>
    </recommendedName>
</protein>
<dbReference type="STRING" id="106549.A0A540K9E1"/>
<reference evidence="3 4" key="1">
    <citation type="journal article" date="2019" name="G3 (Bethesda)">
        <title>Sequencing of a Wild Apple (Malus baccata) Genome Unravels the Differences Between Cultivated and Wild Apple Species Regarding Disease Resistance and Cold Tolerance.</title>
        <authorList>
            <person name="Chen X."/>
        </authorList>
    </citation>
    <scope>NUCLEOTIDE SEQUENCE [LARGE SCALE GENOMIC DNA]</scope>
    <source>
        <strain evidence="4">cv. Shandingzi</strain>
        <tissue evidence="3">Leaves</tissue>
    </source>
</reference>
<feature type="domain" description="Purple acid phosphatase Fn3-like" evidence="2">
    <location>
        <begin position="52"/>
        <end position="92"/>
    </location>
</feature>
<feature type="chain" id="PRO_5022123955" description="Purple acid phosphatase Fn3-like domain-containing protein" evidence="1">
    <location>
        <begin position="25"/>
        <end position="93"/>
    </location>
</feature>
<sequence>MAQSFQLFAIVVILGLTNLAGAAAQGDGFGEQPLSKIAIEKATINLSSTTSVKASPSVLGLKDEDTEWVTVDLENQTPTGDDSVGVFSPARFK</sequence>
<accession>A0A540K9E1</accession>
<keyword evidence="1" id="KW-0732">Signal</keyword>
<dbReference type="Pfam" id="PF17808">
    <property type="entry name" value="fn3_PAP"/>
    <property type="match status" value="1"/>
</dbReference>
<evidence type="ECO:0000313" key="3">
    <source>
        <dbReference type="EMBL" id="TQD70846.1"/>
    </source>
</evidence>
<dbReference type="EMBL" id="VIEB01001669">
    <property type="protein sequence ID" value="TQD70846.1"/>
    <property type="molecule type" value="Genomic_DNA"/>
</dbReference>
<name>A0A540K9E1_MALBA</name>
<gene>
    <name evidence="3" type="ORF">C1H46_043628</name>
</gene>